<dbReference type="RefSeq" id="XP_014563932.1">
    <property type="nucleotide sequence ID" value="XM_014708446.1"/>
</dbReference>
<keyword evidence="2" id="KW-1185">Reference proteome</keyword>
<reference evidence="1 2" key="1">
    <citation type="journal article" date="2014" name="MBio">
        <title>The Ordospora colligata genome; evolution of extreme reduction in microsporidia and host-to-parasite horizontal gene transfer.</title>
        <authorList>
            <person name="Pombert J.-F."/>
            <person name="Haag K.L."/>
            <person name="Beidas S."/>
            <person name="Ebert D."/>
            <person name="Keeling P.J."/>
        </authorList>
    </citation>
    <scope>NUCLEOTIDE SEQUENCE [LARGE SCALE GENOMIC DNA]</scope>
    <source>
        <strain evidence="1 2">OC4</strain>
    </source>
</reference>
<proteinExistence type="predicted"/>
<protein>
    <submittedName>
        <fullName evidence="1">Uncharacterized protein</fullName>
    </submittedName>
</protein>
<gene>
    <name evidence="1" type="ORF">M896_040850</name>
</gene>
<name>A0A0B2ULM8_9MICR</name>
<evidence type="ECO:0000313" key="2">
    <source>
        <dbReference type="Proteomes" id="UP000031056"/>
    </source>
</evidence>
<accession>A0A0B2ULM8</accession>
<comment type="caution">
    <text evidence="1">The sequence shown here is derived from an EMBL/GenBank/DDBJ whole genome shotgun (WGS) entry which is preliminary data.</text>
</comment>
<dbReference type="GeneID" id="26261524"/>
<evidence type="ECO:0000313" key="1">
    <source>
        <dbReference type="EMBL" id="KHN69890.1"/>
    </source>
</evidence>
<dbReference type="HOGENOM" id="CLU_357907_0_0_1"/>
<organism evidence="1 2">
    <name type="scientific">Ordospora colligata OC4</name>
    <dbReference type="NCBI Taxonomy" id="1354746"/>
    <lineage>
        <taxon>Eukaryota</taxon>
        <taxon>Fungi</taxon>
        <taxon>Fungi incertae sedis</taxon>
        <taxon>Microsporidia</taxon>
        <taxon>Ordosporidae</taxon>
        <taxon>Ordospora</taxon>
    </lineage>
</organism>
<dbReference type="AlphaFoldDB" id="A0A0B2ULM8"/>
<dbReference type="VEuPathDB" id="MicrosporidiaDB:M896_040850"/>
<dbReference type="Proteomes" id="UP000031056">
    <property type="component" value="Unassembled WGS sequence"/>
</dbReference>
<dbReference type="InParanoid" id="A0A0B2ULM8"/>
<sequence>MLNMNKSRIFVFLTVLICSIMIGVRSVVMMQRYFDRKREVANYVMQKRCDCIDGNAWMQKQVIGCGFVDLSELKQTEFCILNSRCADCSECLYLGAIRDILECAGSLEKSCGLNEYEMKDLCILRDELRFGLCINAHNSPGDQMIDELTKIDLSIATIREFFGFYKSMNSYNSYYDKRVERIVCMYWPERIEYADCSLCMSDSGLKKIVNLKSYVIHVISRYIARCNEQRERWDICILNVLTNIKDNMKNVKDPSGINKVNAQDNMKNRKDAIEIGRLNVQDDIKNIDENHKDEYIKNEQMKYVEFGDILRSFFFFVYYEDIMNDDELFDNNEKIFLGEKGKREFSRLFCERLTAFNGTDMEKCVENNDANEHIEYEMIEETINGYSNINSGYIINKSKNAIEKYYECVILRIVDKSRFSDALDVHEKEFIIAELRRVAIKRCRSIIMHHCERIEEMTKAIEGAVRMSVTMGKYMWKINEAFHELEHADEIPEVNRRRIANIRTKLAYTLECIACHGKADMNDACTRAIVMLLGLQNGGLDRTYLKNVTVDNAVVDMLKRTLLCDRSMAHANAVKKESVELWRYASAVLMKYFDECEAEEKANASLDMLVLSGMNNLIDVVDGDGVSVINEYISIIKLVVTEVMCDELKWRLKHAIYCGMKNSINLKHALDKRRRMISEMISIALLVCDSDMEGLLDIPNGFIKMIRKVLGKNAAFAERVVKGNKCRIHYLVLQKIGSKYSGIRCLFGDHEFRLADAVSRAVAEFIETEPGMTKELFNGVSGD</sequence>
<dbReference type="EMBL" id="JOKQ01000004">
    <property type="protein sequence ID" value="KHN69890.1"/>
    <property type="molecule type" value="Genomic_DNA"/>
</dbReference>